<evidence type="ECO:0000313" key="3">
    <source>
        <dbReference type="Proteomes" id="UP000070501"/>
    </source>
</evidence>
<organism evidence="2 3">
    <name type="scientific">Microdochium bolleyi</name>
    <dbReference type="NCBI Taxonomy" id="196109"/>
    <lineage>
        <taxon>Eukaryota</taxon>
        <taxon>Fungi</taxon>
        <taxon>Dikarya</taxon>
        <taxon>Ascomycota</taxon>
        <taxon>Pezizomycotina</taxon>
        <taxon>Sordariomycetes</taxon>
        <taxon>Xylariomycetidae</taxon>
        <taxon>Xylariales</taxon>
        <taxon>Microdochiaceae</taxon>
        <taxon>Microdochium</taxon>
    </lineage>
</organism>
<keyword evidence="3" id="KW-1185">Reference proteome</keyword>
<name>A0A136JIE8_9PEZI</name>
<sequence>MTLGRVLGLTLGCLLTLVTTENKDRQSFESARHFHLHVQSATFGRAPGGLTLTGREQFLWNLVARLNDTRSQRPMDSARTPRVAQIWSLGSPSASETQTGWASAWCRVTT</sequence>
<dbReference type="Proteomes" id="UP000070501">
    <property type="component" value="Unassembled WGS sequence"/>
</dbReference>
<evidence type="ECO:0000256" key="1">
    <source>
        <dbReference type="SAM" id="SignalP"/>
    </source>
</evidence>
<keyword evidence="1" id="KW-0732">Signal</keyword>
<protein>
    <submittedName>
        <fullName evidence="2">Uncharacterized protein</fullName>
    </submittedName>
</protein>
<evidence type="ECO:0000313" key="2">
    <source>
        <dbReference type="EMBL" id="KXJ96920.1"/>
    </source>
</evidence>
<reference evidence="3" key="1">
    <citation type="submission" date="2016-02" db="EMBL/GenBank/DDBJ databases">
        <title>Draft genome sequence of Microdochium bolleyi, a fungal endophyte of beachgrass.</title>
        <authorList>
            <consortium name="DOE Joint Genome Institute"/>
            <person name="David A.S."/>
            <person name="May G."/>
            <person name="Haridas S."/>
            <person name="Lim J."/>
            <person name="Wang M."/>
            <person name="Labutti K."/>
            <person name="Lipzen A."/>
            <person name="Barry K."/>
            <person name="Grigoriev I.V."/>
        </authorList>
    </citation>
    <scope>NUCLEOTIDE SEQUENCE [LARGE SCALE GENOMIC DNA]</scope>
    <source>
        <strain evidence="3">J235TASD1</strain>
    </source>
</reference>
<gene>
    <name evidence="2" type="ORF">Micbo1qcDRAFT_155630</name>
</gene>
<dbReference type="EMBL" id="KQ964245">
    <property type="protein sequence ID" value="KXJ96920.1"/>
    <property type="molecule type" value="Genomic_DNA"/>
</dbReference>
<accession>A0A136JIE8</accession>
<dbReference type="InParanoid" id="A0A136JIE8"/>
<proteinExistence type="predicted"/>
<dbReference type="AlphaFoldDB" id="A0A136JIE8"/>
<feature type="chain" id="PRO_5007293813" evidence="1">
    <location>
        <begin position="21"/>
        <end position="110"/>
    </location>
</feature>
<feature type="signal peptide" evidence="1">
    <location>
        <begin position="1"/>
        <end position="20"/>
    </location>
</feature>